<dbReference type="InterPro" id="IPR013783">
    <property type="entry name" value="Ig-like_fold"/>
</dbReference>
<dbReference type="InterPro" id="IPR055806">
    <property type="entry name" value="DUF7382"/>
</dbReference>
<dbReference type="GeneID" id="67211740"/>
<dbReference type="Gene3D" id="2.60.40.10">
    <property type="entry name" value="Immunoglobulins"/>
    <property type="match status" value="1"/>
</dbReference>
<feature type="domain" description="DUF7382" evidence="2">
    <location>
        <begin position="53"/>
        <end position="117"/>
    </location>
</feature>
<keyword evidence="1" id="KW-0472">Membrane</keyword>
<organism evidence="3 4">
    <name type="scientific">Halobaculum roseum</name>
    <dbReference type="NCBI Taxonomy" id="2175149"/>
    <lineage>
        <taxon>Archaea</taxon>
        <taxon>Methanobacteriati</taxon>
        <taxon>Methanobacteriota</taxon>
        <taxon>Stenosarchaea group</taxon>
        <taxon>Halobacteria</taxon>
        <taxon>Halobacteriales</taxon>
        <taxon>Haloferacaceae</taxon>
        <taxon>Halobaculum</taxon>
    </lineage>
</organism>
<dbReference type="EMBL" id="JBHMAJ010000010">
    <property type="protein sequence ID" value="MFB9825759.1"/>
    <property type="molecule type" value="Genomic_DNA"/>
</dbReference>
<gene>
    <name evidence="3" type="ORF">ACFFOL_16445</name>
</gene>
<protein>
    <submittedName>
        <fullName evidence="3">Ig-like domain-containing protein</fullName>
    </submittedName>
</protein>
<evidence type="ECO:0000259" key="2">
    <source>
        <dbReference type="Pfam" id="PF24107"/>
    </source>
</evidence>
<dbReference type="RefSeq" id="WP_222923452.1">
    <property type="nucleotide sequence ID" value="NZ_CP082286.1"/>
</dbReference>
<evidence type="ECO:0000313" key="3">
    <source>
        <dbReference type="EMBL" id="MFB9825759.1"/>
    </source>
</evidence>
<accession>A0ABD5MSI3</accession>
<keyword evidence="1" id="KW-0812">Transmembrane</keyword>
<reference evidence="3" key="1">
    <citation type="submission" date="2024-09" db="EMBL/GenBank/DDBJ databases">
        <authorList>
            <person name="Sun Q."/>
        </authorList>
    </citation>
    <scope>NUCLEOTIDE SEQUENCE [LARGE SCALE GENOMIC DNA]</scope>
    <source>
        <strain evidence="3">JCM 31273</strain>
    </source>
</reference>
<dbReference type="Proteomes" id="UP001589595">
    <property type="component" value="Unassembled WGS sequence"/>
</dbReference>
<evidence type="ECO:0000313" key="4">
    <source>
        <dbReference type="Proteomes" id="UP001589595"/>
    </source>
</evidence>
<proteinExistence type="predicted"/>
<keyword evidence="1" id="KW-1133">Transmembrane helix</keyword>
<sequence length="157" mass="16233">MRSLAATQRRRFAELRRDDRAIEGLPVRLVIALVVGVASLSVMLNMVSGVEGLAVSELDVRPAPEVTTPGEQELALTVVDPDGRPVAGATVVVAGDTARLDGVATGRTGANGTATVTVAPTLGPNREQGTLSVSIKPPAGGQYVDRRGNTRVLVVAE</sequence>
<dbReference type="InterPro" id="IPR008964">
    <property type="entry name" value="Invasin/intimin_cell_adhesion"/>
</dbReference>
<dbReference type="AlphaFoldDB" id="A0ABD5MSI3"/>
<comment type="caution">
    <text evidence="3">The sequence shown here is derived from an EMBL/GenBank/DDBJ whole genome shotgun (WGS) entry which is preliminary data.</text>
</comment>
<name>A0ABD5MSI3_9EURY</name>
<dbReference type="Pfam" id="PF24107">
    <property type="entry name" value="DUF7382"/>
    <property type="match status" value="1"/>
</dbReference>
<keyword evidence="4" id="KW-1185">Reference proteome</keyword>
<feature type="transmembrane region" description="Helical" evidence="1">
    <location>
        <begin position="21"/>
        <end position="44"/>
    </location>
</feature>
<dbReference type="SUPFAM" id="SSF49373">
    <property type="entry name" value="Invasin/intimin cell-adhesion fragments"/>
    <property type="match status" value="1"/>
</dbReference>
<evidence type="ECO:0000256" key="1">
    <source>
        <dbReference type="SAM" id="Phobius"/>
    </source>
</evidence>